<dbReference type="SUPFAM" id="SSF51445">
    <property type="entry name" value="(Trans)glycosidases"/>
    <property type="match status" value="1"/>
</dbReference>
<evidence type="ECO:0000313" key="7">
    <source>
        <dbReference type="EMBL" id="KAK7590532.1"/>
    </source>
</evidence>
<organism evidence="7 8">
    <name type="scientific">Parthenolecanium corni</name>
    <dbReference type="NCBI Taxonomy" id="536013"/>
    <lineage>
        <taxon>Eukaryota</taxon>
        <taxon>Metazoa</taxon>
        <taxon>Ecdysozoa</taxon>
        <taxon>Arthropoda</taxon>
        <taxon>Hexapoda</taxon>
        <taxon>Insecta</taxon>
        <taxon>Pterygota</taxon>
        <taxon>Neoptera</taxon>
        <taxon>Paraneoptera</taxon>
        <taxon>Hemiptera</taxon>
        <taxon>Sternorrhyncha</taxon>
        <taxon>Coccoidea</taxon>
        <taxon>Coccidae</taxon>
        <taxon>Parthenolecanium</taxon>
    </lineage>
</organism>
<dbReference type="InterPro" id="IPR045857">
    <property type="entry name" value="O16G_dom_2"/>
</dbReference>
<dbReference type="PANTHER" id="PTHR10357:SF179">
    <property type="entry name" value="NEUTRAL AND BASIC AMINO ACID TRANSPORT PROTEIN RBAT"/>
    <property type="match status" value="1"/>
</dbReference>
<dbReference type="GO" id="GO:0005975">
    <property type="term" value="P:carbohydrate metabolic process"/>
    <property type="evidence" value="ECO:0007669"/>
    <property type="project" value="InterPro"/>
</dbReference>
<evidence type="ECO:0000256" key="3">
    <source>
        <dbReference type="ARBA" id="ARBA00012741"/>
    </source>
</evidence>
<dbReference type="SMART" id="SM00642">
    <property type="entry name" value="Aamy"/>
    <property type="match status" value="1"/>
</dbReference>
<evidence type="ECO:0000256" key="5">
    <source>
        <dbReference type="ARBA" id="ARBA00023295"/>
    </source>
</evidence>
<keyword evidence="8" id="KW-1185">Reference proteome</keyword>
<comment type="similarity">
    <text evidence="2">Belongs to the glycosyl hydrolase 13 family.</text>
</comment>
<evidence type="ECO:0000259" key="6">
    <source>
        <dbReference type="SMART" id="SM00642"/>
    </source>
</evidence>
<comment type="caution">
    <text evidence="7">The sequence shown here is derived from an EMBL/GenBank/DDBJ whole genome shotgun (WGS) entry which is preliminary data.</text>
</comment>
<dbReference type="Gene3D" id="3.20.20.80">
    <property type="entry name" value="Glycosidases"/>
    <property type="match status" value="1"/>
</dbReference>
<protein>
    <recommendedName>
        <fullName evidence="3">alpha-glucosidase</fullName>
        <ecNumber evidence="3">3.2.1.20</ecNumber>
    </recommendedName>
</protein>
<feature type="domain" description="Glycosyl hydrolase family 13 catalytic" evidence="6">
    <location>
        <begin position="17"/>
        <end position="463"/>
    </location>
</feature>
<sequence>MGLNYDTQWWKHMQVYEIYIRSFKDSNGDGIGDLKGIISKLDHFSDIHVDCIWITPFYPSPQDDMGYDISEYTTIDSLFGTMEDFSELIRETKKRGIKVIIDFVMNHSSDEHLWFKKSVEGIEPFDKYYVWQNATGFTTEGLPIPPNNWLSVFDGIAWKWSDRRNQFYLHQFSEKQPDFDLRNEKVRNEFKDILKTWLDRGVSGIRIDACAFFVEDDQFRDEHLIYPNSKNQDKNNWSNWKHNYTISLPETFTVVQELREYMDTYSKEKGDYERVILIEAIGPIKKTVLFYGTDDNPIPQVPLFFEYVETRNNELYSAKFLHESVISWMTSMPKNAVPNWLMENHDARRIASRYVKEFTSIFNIFTMMLPGIVCIYYGQEICMMDGPIRADQTQDHQIATDTGISRDSCRTPMQWDDTINAGFTTKSKPWLPVNPNYSYSNLESQKKDNNSCYSIFKELTELRKTVTCVHGDLQSYVLSPTVYAITRSLKGAATYVVVLNLGTEPELINLDAEIPNLPQFLNVLVASEIAGYKKG</sequence>
<proteinExistence type="inferred from homology"/>
<reference evidence="7 8" key="1">
    <citation type="submission" date="2024-03" db="EMBL/GenBank/DDBJ databases">
        <title>Adaptation during the transition from Ophiocordyceps entomopathogen to insect associate is accompanied by gene loss and intensified selection.</title>
        <authorList>
            <person name="Ward C.M."/>
            <person name="Onetto C.A."/>
            <person name="Borneman A.R."/>
        </authorList>
    </citation>
    <scope>NUCLEOTIDE SEQUENCE [LARGE SCALE GENOMIC DNA]</scope>
    <source>
        <strain evidence="7">AWRI1</strain>
        <tissue evidence="7">Single Adult Female</tissue>
    </source>
</reference>
<keyword evidence="5" id="KW-0326">Glycosidase</keyword>
<evidence type="ECO:0000256" key="4">
    <source>
        <dbReference type="ARBA" id="ARBA00023180"/>
    </source>
</evidence>
<dbReference type="Proteomes" id="UP001367676">
    <property type="component" value="Unassembled WGS sequence"/>
</dbReference>
<dbReference type="EC" id="3.2.1.20" evidence="3"/>
<evidence type="ECO:0000313" key="8">
    <source>
        <dbReference type="Proteomes" id="UP001367676"/>
    </source>
</evidence>
<dbReference type="Gene3D" id="3.90.400.10">
    <property type="entry name" value="Oligo-1,6-glucosidase, Domain 2"/>
    <property type="match status" value="1"/>
</dbReference>
<dbReference type="EMBL" id="JBBCAQ010000022">
    <property type="protein sequence ID" value="KAK7590532.1"/>
    <property type="molecule type" value="Genomic_DNA"/>
</dbReference>
<evidence type="ECO:0000256" key="1">
    <source>
        <dbReference type="ARBA" id="ARBA00001657"/>
    </source>
</evidence>
<dbReference type="Pfam" id="PF00128">
    <property type="entry name" value="Alpha-amylase"/>
    <property type="match status" value="1"/>
</dbReference>
<comment type="catalytic activity">
    <reaction evidence="1">
        <text>Hydrolysis of terminal, non-reducing (1-&gt;4)-linked alpha-D-glucose residues with release of alpha-D-glucose.</text>
        <dbReference type="EC" id="3.2.1.20"/>
    </reaction>
</comment>
<name>A0AAN9TTZ4_9HEMI</name>
<gene>
    <name evidence="7" type="ORF">V9T40_002145</name>
</gene>
<dbReference type="AlphaFoldDB" id="A0AAN9TTZ4"/>
<keyword evidence="5" id="KW-0378">Hydrolase</keyword>
<evidence type="ECO:0000256" key="2">
    <source>
        <dbReference type="ARBA" id="ARBA00008061"/>
    </source>
</evidence>
<dbReference type="GO" id="GO:0004558">
    <property type="term" value="F:alpha-1,4-glucosidase activity"/>
    <property type="evidence" value="ECO:0007669"/>
    <property type="project" value="UniProtKB-EC"/>
</dbReference>
<accession>A0AAN9TTZ4</accession>
<dbReference type="PANTHER" id="PTHR10357">
    <property type="entry name" value="ALPHA-AMYLASE FAMILY MEMBER"/>
    <property type="match status" value="1"/>
</dbReference>
<dbReference type="InterPro" id="IPR006047">
    <property type="entry name" value="GH13_cat_dom"/>
</dbReference>
<dbReference type="InterPro" id="IPR017853">
    <property type="entry name" value="GH"/>
</dbReference>
<dbReference type="FunFam" id="3.90.400.10:FF:000001">
    <property type="entry name" value="Maltase A3, isoform A"/>
    <property type="match status" value="1"/>
</dbReference>
<keyword evidence="4" id="KW-0325">Glycoprotein</keyword>